<proteinExistence type="predicted"/>
<gene>
    <name evidence="2" type="ORF">A0127_06100</name>
</gene>
<evidence type="ECO:0000313" key="2">
    <source>
        <dbReference type="EMBL" id="AMQ18773.1"/>
    </source>
</evidence>
<dbReference type="InterPro" id="IPR013783">
    <property type="entry name" value="Ig-like_fold"/>
</dbReference>
<keyword evidence="3" id="KW-1185">Reference proteome</keyword>
<sequence>MGRTATLLIVFVLMFSLVPASHFASAMYGTKIIDGNLNDWTISDLVTVGKDNGQAGANLDKLYVAWDDQYLYIAIKTNNTQSWDVAYGFGIDVDPGTGNGYNGTSDSWGRKIEFSNGFAVDYEIYFWWSGGSGMGTDNFNTWTGSGWDYKGIAEVGGEFSYIGNTSIGLQTLEIKIPWSALGGRPDEIAIIAWVAGGDGSSAVDSLPVDPAIDYSNIGGEWGDTDTFTNLAVLYVESKTIDGNLNDWSSNEIAAVDKMGVGVPGGNLSKLYVSWDKDYLYLAIVTNNTANWGMAYGFGIDVDPGTGNGYTGGGDAWGRQINFTNGYAIDYEVYFWWDDGQAKITAAQLNPYNGNWDWPNLVDVGGKYNYTGDSSTGLKTLEVAIPWSAIGGMHSHFAVSAWITGGSGSAVDILPQESVAVDSADEWNDIDAISQMAEFEMFLMPDLKVSLSGPGVAGLNRTTTYNVTVENGGSLPANNVNVRVYVNDTLYTNWTTDLGAGEKKWFTLTWKPNETGVYTIKTTVDEENKIPEANEDNNVATMNVEVIWVGKIDVDGDPSDWPTAEISENNYTVVNGTFIWADKIGDNRKDKDEYLPGKTSSHADLTEIAVTKDDRYVYFMFRFANMSNIKIGDNGATFVAVPIDYKDGGADWVAGRMDTRTSFLWDVQMAVNLKCNQDVGKTSAIEGAGNSLTSMLYFVDPDGNILTVNGAVVGVDLSKNTIEVRVPVELFENTTKFNFTVATGLSYGEGVWNFGNDFEDDTKSDAVDVLSIKSTEDEVADGYLDYAIQLETNGIVENAKSIDYEQIRREIQRKEEERKRRERWNHFINLNKYYGATKFREYYMNYTYLDQYLRNQTLTSEMAEKLSEYENEVAELLSMYNEGMDMINKESAVFIGAIKVFRAYTGLIKIVKEMQEMKELIEMGIAERQAHIEELSKKLTKTIDGNLDDWKVQPVAVDTEGYGQDGANLKALYVDYDDNFLYIALTTDNKASWRVVYGISLDYKDGGYTTGQDSWGKKLSFTRGIDAQLYFFWNGEFFGDPGTSTITSAQLVIWNGSGWDYKNLQWVGFYNYTGGAENGLQTLEIAIPWEELGGKPKEINIVAYVTGQGVGDSAVDSLPLQDAVRDKQPGDEWGDEDTFTEFASVSIT</sequence>
<dbReference type="Gene3D" id="2.60.40.10">
    <property type="entry name" value="Immunoglobulins"/>
    <property type="match status" value="1"/>
</dbReference>
<dbReference type="OrthoDB" id="92044at2157"/>
<dbReference type="Gene3D" id="2.60.40.1190">
    <property type="match status" value="1"/>
</dbReference>
<evidence type="ECO:0000313" key="3">
    <source>
        <dbReference type="Proteomes" id="UP000073604"/>
    </source>
</evidence>
<organism evidence="2 3">
    <name type="scientific">Thermococcus peptonophilus</name>
    <dbReference type="NCBI Taxonomy" id="53952"/>
    <lineage>
        <taxon>Archaea</taxon>
        <taxon>Methanobacteriati</taxon>
        <taxon>Methanobacteriota</taxon>
        <taxon>Thermococci</taxon>
        <taxon>Thermococcales</taxon>
        <taxon>Thermococcaceae</taxon>
        <taxon>Thermococcus</taxon>
    </lineage>
</organism>
<protein>
    <recommendedName>
        <fullName evidence="1">CARDB domain-containing protein</fullName>
    </recommendedName>
</protein>
<dbReference type="KEGG" id="tpep:A0127_06100"/>
<dbReference type="CDD" id="cd00241">
    <property type="entry name" value="DOMON_like"/>
    <property type="match status" value="1"/>
</dbReference>
<evidence type="ECO:0000259" key="1">
    <source>
        <dbReference type="Pfam" id="PF07705"/>
    </source>
</evidence>
<reference evidence="3" key="1">
    <citation type="submission" date="2016-03" db="EMBL/GenBank/DDBJ databases">
        <authorList>
            <person name="Oger P.M."/>
        </authorList>
    </citation>
    <scope>NUCLEOTIDE SEQUENCE [LARGE SCALE GENOMIC DNA]</scope>
    <source>
        <strain evidence="3">OG-1</strain>
    </source>
</reference>
<dbReference type="RefSeq" id="WP_062389288.1">
    <property type="nucleotide sequence ID" value="NZ_CP014750.1"/>
</dbReference>
<dbReference type="SUPFAM" id="SSF49344">
    <property type="entry name" value="CBD9-like"/>
    <property type="match status" value="4"/>
</dbReference>
<dbReference type="InterPro" id="IPR011635">
    <property type="entry name" value="CARDB"/>
</dbReference>
<dbReference type="Pfam" id="PF07705">
    <property type="entry name" value="CARDB"/>
    <property type="match status" value="1"/>
</dbReference>
<accession>A0A142CVH1</accession>
<dbReference type="EMBL" id="CP014750">
    <property type="protein sequence ID" value="AMQ18773.1"/>
    <property type="molecule type" value="Genomic_DNA"/>
</dbReference>
<name>A0A142CVH1_9EURY</name>
<dbReference type="AlphaFoldDB" id="A0A142CVH1"/>
<dbReference type="GeneID" id="27140102"/>
<feature type="domain" description="CARDB" evidence="1">
    <location>
        <begin position="444"/>
        <end position="540"/>
    </location>
</feature>
<dbReference type="Proteomes" id="UP000073604">
    <property type="component" value="Chromosome"/>
</dbReference>
<dbReference type="STRING" id="53952.A0127_06100"/>